<evidence type="ECO:0000256" key="2">
    <source>
        <dbReference type="ARBA" id="ARBA00008387"/>
    </source>
</evidence>
<evidence type="ECO:0000256" key="1">
    <source>
        <dbReference type="ARBA" id="ARBA00004561"/>
    </source>
</evidence>
<organism evidence="8 9">
    <name type="scientific">Noviherbaspirillum galbum</name>
    <dbReference type="NCBI Taxonomy" id="2709383"/>
    <lineage>
        <taxon>Bacteria</taxon>
        <taxon>Pseudomonadati</taxon>
        <taxon>Pseudomonadota</taxon>
        <taxon>Betaproteobacteria</taxon>
        <taxon>Burkholderiales</taxon>
        <taxon>Oxalobacteraceae</taxon>
        <taxon>Noviherbaspirillum</taxon>
    </lineage>
</organism>
<keyword evidence="9" id="KW-1185">Reference proteome</keyword>
<dbReference type="AlphaFoldDB" id="A0A6B3SHW5"/>
<dbReference type="Pfam" id="PF05567">
    <property type="entry name" value="T4P_PilY1"/>
    <property type="match status" value="1"/>
</dbReference>
<evidence type="ECO:0000313" key="9">
    <source>
        <dbReference type="Proteomes" id="UP000482155"/>
    </source>
</evidence>
<protein>
    <recommendedName>
        <fullName evidence="7">PilY1 beta-propeller domain-containing protein</fullName>
    </recommendedName>
</protein>
<dbReference type="Proteomes" id="UP000482155">
    <property type="component" value="Unassembled WGS sequence"/>
</dbReference>
<dbReference type="EMBL" id="JAAIVB010000012">
    <property type="protein sequence ID" value="NEX60250.1"/>
    <property type="molecule type" value="Genomic_DNA"/>
</dbReference>
<evidence type="ECO:0000313" key="8">
    <source>
        <dbReference type="EMBL" id="NEX60250.1"/>
    </source>
</evidence>
<keyword evidence="3" id="KW-1029">Fimbrium biogenesis</keyword>
<reference evidence="8 9" key="1">
    <citation type="submission" date="2020-02" db="EMBL/GenBank/DDBJ databases">
        <authorList>
            <person name="Kim M.K."/>
        </authorList>
    </citation>
    <scope>NUCLEOTIDE SEQUENCE [LARGE SCALE GENOMIC DNA]</scope>
    <source>
        <strain evidence="8 9">17J57-3</strain>
    </source>
</reference>
<evidence type="ECO:0000259" key="7">
    <source>
        <dbReference type="Pfam" id="PF05567"/>
    </source>
</evidence>
<keyword evidence="6" id="KW-0281">Fimbrium</keyword>
<evidence type="ECO:0000256" key="5">
    <source>
        <dbReference type="ARBA" id="ARBA00022837"/>
    </source>
</evidence>
<dbReference type="SUPFAM" id="SSF50998">
    <property type="entry name" value="Quinoprotein alcohol dehydrogenase-like"/>
    <property type="match status" value="1"/>
</dbReference>
<evidence type="ECO:0000256" key="4">
    <source>
        <dbReference type="ARBA" id="ARBA00022723"/>
    </source>
</evidence>
<keyword evidence="5" id="KW-0106">Calcium</keyword>
<evidence type="ECO:0000256" key="6">
    <source>
        <dbReference type="ARBA" id="ARBA00023263"/>
    </source>
</evidence>
<gene>
    <name evidence="8" type="ORF">G3574_04085</name>
</gene>
<dbReference type="InterPro" id="IPR011047">
    <property type="entry name" value="Quinoprotein_ADH-like_sf"/>
</dbReference>
<name>A0A6B3SHW5_9BURK</name>
<comment type="caution">
    <text evidence="8">The sequence shown here is derived from an EMBL/GenBank/DDBJ whole genome shotgun (WGS) entry which is preliminary data.</text>
</comment>
<sequence length="706" mass="73557">MMLKQLTWACRARLPIQSCILRRMLAALALLACAFAAGSFVLAEDLRPVWTTALVVDAVGSGDEGSARPSAIFEGGFLAGLPAGLLRKRWRHPDGRFEMAWDAGELLGGTDGVPARIAPADRQIHTLRDRGDGSHATVPFTWQDLSPAQQALLDRPVPGGAVDGLGQRRLEYLRGDRTLEGNPFQRRVGVLGDIQHSNIVHVPPPPDGPGDAGYEQFRQRFRQRPPMVYVGANDGMIHGFHAERGTEVLAYVPNALIGRLPLLAEPAYRMQAYVDGGLTVSDILVGGQWRTVLGASFGGGARGVLALDISDPEHFGAGSSALFEFTDATDPDMGNLSAPPQLARFAVSQAGTSESRAFLVAASGNNASTGGACLFLLSLDKPGGSPWRLGENYYKFCVPRDSGASAGPAGLSMPALVYGAAGEVRQAYAGDSQGNLWKFDFAGRPPWHGATPDKPFFVARSAQGVRQAISATPRVLNVPGAYLVVFGTGGESAGTISQSAGQSVYAVRDAMMGGGAVLERQQLARRKTADVGQGGLAILAPAPANGAAADAAGPGRDGWVIDLPVTASGGEQVVGSPMLIDGKLVVVTSLARLSTVQAAASRVYVLDALTGLAVDGMPSAAGPILNEVPASSIAIAADPPKVGPRDALGRRRVAQEFVIIAPGLSSGSDTGASDASNAARGSGDMRFRASTTAGRLAWREIPLLKN</sequence>
<keyword evidence="4" id="KW-0479">Metal-binding</keyword>
<evidence type="ECO:0000256" key="3">
    <source>
        <dbReference type="ARBA" id="ARBA00022558"/>
    </source>
</evidence>
<dbReference type="GO" id="GO:0046872">
    <property type="term" value="F:metal ion binding"/>
    <property type="evidence" value="ECO:0007669"/>
    <property type="project" value="UniProtKB-KW"/>
</dbReference>
<accession>A0A6B3SHW5</accession>
<dbReference type="GO" id="GO:0009289">
    <property type="term" value="C:pilus"/>
    <property type="evidence" value="ECO:0007669"/>
    <property type="project" value="UniProtKB-SubCell"/>
</dbReference>
<feature type="domain" description="PilY1 beta-propeller" evidence="7">
    <location>
        <begin position="212"/>
        <end position="523"/>
    </location>
</feature>
<comment type="subcellular location">
    <subcellularLocation>
        <location evidence="1">Fimbrium</location>
    </subcellularLocation>
</comment>
<dbReference type="RefSeq" id="WP_163960754.1">
    <property type="nucleotide sequence ID" value="NZ_JAAIVB010000012.1"/>
</dbReference>
<dbReference type="InterPro" id="IPR008707">
    <property type="entry name" value="B-propeller_PilY1"/>
</dbReference>
<comment type="similarity">
    <text evidence="2">Belongs to the PilY1 family.</text>
</comment>
<proteinExistence type="inferred from homology"/>